<feature type="non-terminal residue" evidence="1">
    <location>
        <position position="1"/>
    </location>
</feature>
<protein>
    <submittedName>
        <fullName evidence="1">Uncharacterized protein</fullName>
    </submittedName>
</protein>
<comment type="caution">
    <text evidence="1">The sequence shown here is derived from an EMBL/GenBank/DDBJ whole genome shotgun (WGS) entry which is preliminary data.</text>
</comment>
<evidence type="ECO:0000313" key="1">
    <source>
        <dbReference type="EMBL" id="PNX85615.1"/>
    </source>
</evidence>
<name>A0A2K3M495_TRIPR</name>
<proteinExistence type="predicted"/>
<dbReference type="EMBL" id="ASHM01049194">
    <property type="protein sequence ID" value="PNX85615.1"/>
    <property type="molecule type" value="Genomic_DNA"/>
</dbReference>
<dbReference type="AlphaFoldDB" id="A0A2K3M495"/>
<accession>A0A2K3M495</accession>
<evidence type="ECO:0000313" key="2">
    <source>
        <dbReference type="Proteomes" id="UP000236291"/>
    </source>
</evidence>
<sequence length="40" mass="4615">RKDDMEAAQMLLSQAKKDYAFPTLIMCRCIIGEYCGIWSD</sequence>
<organism evidence="1 2">
    <name type="scientific">Trifolium pratense</name>
    <name type="common">Red clover</name>
    <dbReference type="NCBI Taxonomy" id="57577"/>
    <lineage>
        <taxon>Eukaryota</taxon>
        <taxon>Viridiplantae</taxon>
        <taxon>Streptophyta</taxon>
        <taxon>Embryophyta</taxon>
        <taxon>Tracheophyta</taxon>
        <taxon>Spermatophyta</taxon>
        <taxon>Magnoliopsida</taxon>
        <taxon>eudicotyledons</taxon>
        <taxon>Gunneridae</taxon>
        <taxon>Pentapetalae</taxon>
        <taxon>rosids</taxon>
        <taxon>fabids</taxon>
        <taxon>Fabales</taxon>
        <taxon>Fabaceae</taxon>
        <taxon>Papilionoideae</taxon>
        <taxon>50 kb inversion clade</taxon>
        <taxon>NPAAA clade</taxon>
        <taxon>Hologalegina</taxon>
        <taxon>IRL clade</taxon>
        <taxon>Trifolieae</taxon>
        <taxon>Trifolium</taxon>
    </lineage>
</organism>
<reference evidence="1 2" key="2">
    <citation type="journal article" date="2017" name="Front. Plant Sci.">
        <title>Gene Classification and Mining of Molecular Markers Useful in Red Clover (Trifolium pratense) Breeding.</title>
        <authorList>
            <person name="Istvanek J."/>
            <person name="Dluhosova J."/>
            <person name="Dluhos P."/>
            <person name="Patkova L."/>
            <person name="Nedelnik J."/>
            <person name="Repkova J."/>
        </authorList>
    </citation>
    <scope>NUCLEOTIDE SEQUENCE [LARGE SCALE GENOMIC DNA]</scope>
    <source>
        <strain evidence="2">cv. Tatra</strain>
        <tissue evidence="1">Young leaves</tissue>
    </source>
</reference>
<gene>
    <name evidence="1" type="ORF">L195_g041685</name>
</gene>
<reference evidence="1 2" key="1">
    <citation type="journal article" date="2014" name="Am. J. Bot.">
        <title>Genome assembly and annotation for red clover (Trifolium pratense; Fabaceae).</title>
        <authorList>
            <person name="Istvanek J."/>
            <person name="Jaros M."/>
            <person name="Krenek A."/>
            <person name="Repkova J."/>
        </authorList>
    </citation>
    <scope>NUCLEOTIDE SEQUENCE [LARGE SCALE GENOMIC DNA]</scope>
    <source>
        <strain evidence="2">cv. Tatra</strain>
        <tissue evidence="1">Young leaves</tissue>
    </source>
</reference>
<dbReference type="Proteomes" id="UP000236291">
    <property type="component" value="Unassembled WGS sequence"/>
</dbReference>